<dbReference type="WBParaSite" id="scaffold33716_cov277.g20989">
    <property type="protein sequence ID" value="scaffold33716_cov277.g20989"/>
    <property type="gene ID" value="scaffold33716_cov277.g20989"/>
</dbReference>
<protein>
    <submittedName>
        <fullName evidence="2">Uncharacterized protein</fullName>
    </submittedName>
</protein>
<keyword evidence="1" id="KW-1185">Reference proteome</keyword>
<proteinExistence type="predicted"/>
<evidence type="ECO:0000313" key="1">
    <source>
        <dbReference type="Proteomes" id="UP000887561"/>
    </source>
</evidence>
<sequence length="67" mass="7590">SKETSEQHTNNIPESVGKIILANRKIKQSDPGFWDELARVLPSPIVRESPEEPFYEQIHSPSQSAFV</sequence>
<name>A0A915MAN3_MELJA</name>
<organism evidence="1 2">
    <name type="scientific">Meloidogyne javanica</name>
    <name type="common">Root-knot nematode worm</name>
    <dbReference type="NCBI Taxonomy" id="6303"/>
    <lineage>
        <taxon>Eukaryota</taxon>
        <taxon>Metazoa</taxon>
        <taxon>Ecdysozoa</taxon>
        <taxon>Nematoda</taxon>
        <taxon>Chromadorea</taxon>
        <taxon>Rhabditida</taxon>
        <taxon>Tylenchina</taxon>
        <taxon>Tylenchomorpha</taxon>
        <taxon>Tylenchoidea</taxon>
        <taxon>Meloidogynidae</taxon>
        <taxon>Meloidogyninae</taxon>
        <taxon>Meloidogyne</taxon>
        <taxon>Meloidogyne incognita group</taxon>
    </lineage>
</organism>
<evidence type="ECO:0000313" key="2">
    <source>
        <dbReference type="WBParaSite" id="scaffold33716_cov277.g20989"/>
    </source>
</evidence>
<dbReference type="Proteomes" id="UP000887561">
    <property type="component" value="Unplaced"/>
</dbReference>
<dbReference type="AlphaFoldDB" id="A0A915MAN3"/>
<accession>A0A915MAN3</accession>
<reference evidence="2" key="1">
    <citation type="submission" date="2022-11" db="UniProtKB">
        <authorList>
            <consortium name="WormBaseParasite"/>
        </authorList>
    </citation>
    <scope>IDENTIFICATION</scope>
</reference>